<feature type="non-terminal residue" evidence="4">
    <location>
        <position position="698"/>
    </location>
</feature>
<dbReference type="PANTHER" id="PTHR19862">
    <property type="entry name" value="WD REPEAT-CONTAINING PROTEIN 48"/>
    <property type="match status" value="1"/>
</dbReference>
<feature type="compositionally biased region" description="Polar residues" evidence="3">
    <location>
        <begin position="360"/>
        <end position="378"/>
    </location>
</feature>
<dbReference type="Gene3D" id="2.130.10.10">
    <property type="entry name" value="YVTN repeat-like/Quinoprotein amine dehydrogenase"/>
    <property type="match status" value="1"/>
</dbReference>
<dbReference type="SUPFAM" id="SSF50978">
    <property type="entry name" value="WD40 repeat-like"/>
    <property type="match status" value="1"/>
</dbReference>
<dbReference type="AlphaFoldDB" id="A0A9N9HGB4"/>
<feature type="region of interest" description="Disordered" evidence="3">
    <location>
        <begin position="294"/>
        <end position="390"/>
    </location>
</feature>
<feature type="compositionally biased region" description="Low complexity" evidence="3">
    <location>
        <begin position="379"/>
        <end position="390"/>
    </location>
</feature>
<dbReference type="InterPro" id="IPR051246">
    <property type="entry name" value="WDR48"/>
</dbReference>
<dbReference type="EMBL" id="CAJVPV010014313">
    <property type="protein sequence ID" value="CAG8683954.1"/>
    <property type="molecule type" value="Genomic_DNA"/>
</dbReference>
<dbReference type="InterPro" id="IPR021772">
    <property type="entry name" value="WDR48/Bun107"/>
</dbReference>
<keyword evidence="5" id="KW-1185">Reference proteome</keyword>
<accession>A0A9N9HGB4</accession>
<dbReference type="Pfam" id="PF11816">
    <property type="entry name" value="DUF3337"/>
    <property type="match status" value="1"/>
</dbReference>
<dbReference type="GO" id="GO:0043130">
    <property type="term" value="F:ubiquitin binding"/>
    <property type="evidence" value="ECO:0007669"/>
    <property type="project" value="TreeGrafter"/>
</dbReference>
<sequence length="698" mass="77085">LETFYAGSKDGFVTRTDYSGRTEIRDGECVAVCKEDAGVVKLVALDNKFIWTATHDSSIRRWKDVSSRRGCKVRTPSTSPTLPPSSPIPSSAVIKLTSTGVTMDSEVATLHSFATDDMENLENDDPIPIRSEPDDILEGQHGLIKRIILNNRRHILTLDNSGEVALWDIILCIRVKTYGKRDIEEVASEINTIESIPNWCSVDTRIGILTVHLDENRCFDAEMYADDSKLMDEGDMREDQRINLGKVVLRNLFKSFTKAEIQAYEELQNVLTKQYGDQKRGDLQENRISQHISFPPATLHSGQLNNTETTSSPTTSPTTSTTHYITTALPPTTPQAAFTTGPFTAPATTDTSKADYFSGSHHNSPTSPTGASGSLTPPGTTGSESLGSLSTSELIKVPPPALVNQSQNSNATSFMGRIMNFSVRKNSRSSNADSKLDSGSLTSENYTGTKPSDLKLTVSTQHLEENDSNLRKDDDTTVNSPTGSISHLNKLQHVGGSSHSIQPIRQVHHLIQPPFSQYSLNETPEIHIPPHTTIIISEETPEASTYVDLYRGTVGSLDKDAETIEKKAPTWLIEFLIKNKISPKEPTKIGFILRPHEGSGLGDLPNGNSSRLTANRMLRARKILAYVVEKLDLDKNLSDIDIEEKDDKNETKSFIKPEMWLELVCQDQVLPPTMTLATIKSHIWKVGGDIKVEKYLID</sequence>
<feature type="region of interest" description="Disordered" evidence="3">
    <location>
        <begin position="70"/>
        <end position="89"/>
    </location>
</feature>
<dbReference type="OrthoDB" id="2421129at2759"/>
<gene>
    <name evidence="4" type="ORF">AMORRO_LOCUS11378</name>
</gene>
<feature type="compositionally biased region" description="Basic and acidic residues" evidence="3">
    <location>
        <begin position="462"/>
        <end position="475"/>
    </location>
</feature>
<evidence type="ECO:0000313" key="4">
    <source>
        <dbReference type="EMBL" id="CAG8683954.1"/>
    </source>
</evidence>
<dbReference type="GO" id="GO:0000724">
    <property type="term" value="P:double-strand break repair via homologous recombination"/>
    <property type="evidence" value="ECO:0007669"/>
    <property type="project" value="TreeGrafter"/>
</dbReference>
<keyword evidence="1" id="KW-0853">WD repeat</keyword>
<keyword evidence="2" id="KW-0677">Repeat</keyword>
<organism evidence="4 5">
    <name type="scientific">Acaulospora morrowiae</name>
    <dbReference type="NCBI Taxonomy" id="94023"/>
    <lineage>
        <taxon>Eukaryota</taxon>
        <taxon>Fungi</taxon>
        <taxon>Fungi incertae sedis</taxon>
        <taxon>Mucoromycota</taxon>
        <taxon>Glomeromycotina</taxon>
        <taxon>Glomeromycetes</taxon>
        <taxon>Diversisporales</taxon>
        <taxon>Acaulosporaceae</taxon>
        <taxon>Acaulospora</taxon>
    </lineage>
</organism>
<evidence type="ECO:0000256" key="2">
    <source>
        <dbReference type="ARBA" id="ARBA00022737"/>
    </source>
</evidence>
<evidence type="ECO:0000256" key="3">
    <source>
        <dbReference type="SAM" id="MobiDB-lite"/>
    </source>
</evidence>
<dbReference type="PANTHER" id="PTHR19862:SF14">
    <property type="entry name" value="WD REPEAT-CONTAINING PROTEIN 48"/>
    <property type="match status" value="1"/>
</dbReference>
<feature type="compositionally biased region" description="Low complexity" evidence="3">
    <location>
        <begin position="309"/>
        <end position="351"/>
    </location>
</feature>
<dbReference type="InterPro" id="IPR015943">
    <property type="entry name" value="WD40/YVTN_repeat-like_dom_sf"/>
</dbReference>
<dbReference type="CDD" id="cd17041">
    <property type="entry name" value="Ubl_WDR48"/>
    <property type="match status" value="1"/>
</dbReference>
<dbReference type="InterPro" id="IPR036322">
    <property type="entry name" value="WD40_repeat_dom_sf"/>
</dbReference>
<reference evidence="4" key="1">
    <citation type="submission" date="2021-06" db="EMBL/GenBank/DDBJ databases">
        <authorList>
            <person name="Kallberg Y."/>
            <person name="Tangrot J."/>
            <person name="Rosling A."/>
        </authorList>
    </citation>
    <scope>NUCLEOTIDE SEQUENCE</scope>
    <source>
        <strain evidence="4">CL551</strain>
    </source>
</reference>
<dbReference type="Proteomes" id="UP000789342">
    <property type="component" value="Unassembled WGS sequence"/>
</dbReference>
<name>A0A9N9HGB4_9GLOM</name>
<evidence type="ECO:0000256" key="1">
    <source>
        <dbReference type="ARBA" id="ARBA00022574"/>
    </source>
</evidence>
<protein>
    <submittedName>
        <fullName evidence="4">14735_t:CDS:1</fullName>
    </submittedName>
</protein>
<feature type="region of interest" description="Disordered" evidence="3">
    <location>
        <begin position="425"/>
        <end position="484"/>
    </location>
</feature>
<proteinExistence type="predicted"/>
<evidence type="ECO:0000313" key="5">
    <source>
        <dbReference type="Proteomes" id="UP000789342"/>
    </source>
</evidence>
<comment type="caution">
    <text evidence="4">The sequence shown here is derived from an EMBL/GenBank/DDBJ whole genome shotgun (WGS) entry which is preliminary data.</text>
</comment>
<feature type="compositionally biased region" description="Polar residues" evidence="3">
    <location>
        <begin position="428"/>
        <end position="450"/>
    </location>
</feature>